<feature type="coiled-coil region" evidence="1">
    <location>
        <begin position="753"/>
        <end position="787"/>
    </location>
</feature>
<dbReference type="EMBL" id="BLPF01000002">
    <property type="protein sequence ID" value="GFJ82143.1"/>
    <property type="molecule type" value="Genomic_DNA"/>
</dbReference>
<name>A0A6V8KA96_9ACTN</name>
<keyword evidence="4" id="KW-1185">Reference proteome</keyword>
<keyword evidence="1" id="KW-0175">Coiled coil</keyword>
<dbReference type="Pfam" id="PF18276">
    <property type="entry name" value="TcA_TcB_BD"/>
    <property type="match status" value="1"/>
</dbReference>
<feature type="domain" description="Tc toxin complex TcA C-terminal TcB-binding" evidence="2">
    <location>
        <begin position="766"/>
        <end position="1051"/>
    </location>
</feature>
<gene>
    <name evidence="3" type="ORF">Phou_063230</name>
</gene>
<evidence type="ECO:0000256" key="1">
    <source>
        <dbReference type="SAM" id="Coils"/>
    </source>
</evidence>
<reference evidence="3 4" key="2">
    <citation type="submission" date="2020-03" db="EMBL/GenBank/DDBJ databases">
        <authorList>
            <person name="Ichikawa N."/>
            <person name="Kimura A."/>
            <person name="Kitahashi Y."/>
            <person name="Uohara A."/>
        </authorList>
    </citation>
    <scope>NUCLEOTIDE SEQUENCE [LARGE SCALE GENOMIC DNA]</scope>
    <source>
        <strain evidence="3 4">NBRC 108639</strain>
    </source>
</reference>
<organism evidence="3 4">
    <name type="scientific">Phytohabitans houttuyneae</name>
    <dbReference type="NCBI Taxonomy" id="1076126"/>
    <lineage>
        <taxon>Bacteria</taxon>
        <taxon>Bacillati</taxon>
        <taxon>Actinomycetota</taxon>
        <taxon>Actinomycetes</taxon>
        <taxon>Micromonosporales</taxon>
        <taxon>Micromonosporaceae</taxon>
    </lineage>
</organism>
<dbReference type="InterPro" id="IPR040840">
    <property type="entry name" value="TcA_TcB_BD"/>
</dbReference>
<evidence type="ECO:0000313" key="3">
    <source>
        <dbReference type="EMBL" id="GFJ82143.1"/>
    </source>
</evidence>
<comment type="caution">
    <text evidence="3">The sequence shown here is derived from an EMBL/GenBank/DDBJ whole genome shotgun (WGS) entry which is preliminary data.</text>
</comment>
<reference evidence="3 4" key="1">
    <citation type="submission" date="2020-03" db="EMBL/GenBank/DDBJ databases">
        <title>Whole genome shotgun sequence of Phytohabitans houttuyneae NBRC 108639.</title>
        <authorList>
            <person name="Komaki H."/>
            <person name="Tamura T."/>
        </authorList>
    </citation>
    <scope>NUCLEOTIDE SEQUENCE [LARGE SCALE GENOMIC DNA]</scope>
    <source>
        <strain evidence="3 4">NBRC 108639</strain>
    </source>
</reference>
<evidence type="ECO:0000259" key="2">
    <source>
        <dbReference type="Pfam" id="PF18276"/>
    </source>
</evidence>
<dbReference type="AlphaFoldDB" id="A0A6V8KA96"/>
<evidence type="ECO:0000313" key="4">
    <source>
        <dbReference type="Proteomes" id="UP000482800"/>
    </source>
</evidence>
<proteinExistence type="predicted"/>
<dbReference type="Proteomes" id="UP000482800">
    <property type="component" value="Unassembled WGS sequence"/>
</dbReference>
<protein>
    <recommendedName>
        <fullName evidence="2">Tc toxin complex TcA C-terminal TcB-binding domain-containing protein</fullName>
    </recommendedName>
</protein>
<sequence length="1214" mass="135167">MLWLDLYISTSVEFNGAQFTDPYTGLKQRLTATAYDESGRPWHSSSFLFDGAVVGTRMKGLSGRYHLKNATGSISDDLTATDSHTWVSTTFGPNGAAIGRAVGGRETMPRTVLPSGMHFEYTRLRNNTRVANPNVLNVLEGAGSVTLLRGARAPFDLVFSQHGLQFDEAVTFPPPMIYQDPQRSFFIKPHWRTVLMGYNKTLQRLRYDFTPFYHPYSALFLRELKRSGLDGLLNRRIQISPQSYHPGNSYRFVDYVPAPPAQSRPSAASDVVDFDLGGAYSTYNWEIFFHAPLLVATKLTQNQRFEEAMRWFHFIFDPTSTDGVESPQRFWVTRPFHEQNREQYRRQRIEELLKDIGANLDQLRAWKNSPFKPHLIARYRPVAYQKTVVMRYIDNLVAWGDQLFRQDTIESINEATTLYLLASEILGPRPVTVPDVNRADRSYNELTAEGELDPFGNQKIEVLMENLTDSPVQVIRTDEGAEPMPVLTISYFGIPQNRDLLDYWDLVADRLWKIRNCMNIRGIVRQLPLFEPPIDPAVLVQAAAAGVDLDTVLGPGGTPSSQYRSRVLLQKALELTQDVRALGDRLLAAIERGDAEALELIRASNEARLLDATLDIKRLQVKEAEHNQVALERTKETAEGRIEYYGGREYINLWEGTALTLSGIATLAQTAIALGYALAGGLTFIPKFTIGASGFGGSPVAAADTPDGVKFSKAAECAVATISAIATAAEKWAGMATTMGGYQRRAEEWEFQKNQAGLEVNQLLAQIEAAKVRVAIAEADLASQQTQIEQARGIEDYLRTKYSNRQLYDWMLRQVSTVYFQGYQLAFDMAKRAETAMRYELGDDTLTFVQFGYWDGLKKGLLAGERLANDLRRMEAAWFERNTRTFEISKNVSLAQVDPLALLTLKTTGTCQVTLPEWLYDLDYPGHLRRRITAVSISIPCVVGPYTSVNCTLSLTADGVRVKDGVAGGYGDPLAPTDDRFTAMHAPITSIATSHAQNDSGTFELNFNDERFLPFEGAGAVSTWTIDLPPAHNQFDFNTISDVVLHVRYTAEPGSGALADAARTHLAAVVPKSGTRMFVLNREFAGEWQRFLSPQPGTDQELVVTLERKHLPFRARTATNVKITRLDLIVDSAHPDSYEVSLTFAGAAQAASHVMPRLGGPDEAHHLIVDPVAPPQNLLGPLSVKVRRAGVTDFRSLPADDLKEAYLVVAFTTS</sequence>
<accession>A0A6V8KA96</accession>